<dbReference type="InterPro" id="IPR036514">
    <property type="entry name" value="SGNH_hydro_sf"/>
</dbReference>
<keyword evidence="4" id="KW-0378">Hydrolase</keyword>
<name>A0ABT4U2U8_9ACTN</name>
<keyword evidence="2" id="KW-0472">Membrane</keyword>
<dbReference type="SUPFAM" id="SSF52266">
    <property type="entry name" value="SGNH hydrolase"/>
    <property type="match status" value="1"/>
</dbReference>
<gene>
    <name evidence="4" type="ORF">O4J56_11555</name>
</gene>
<dbReference type="InterPro" id="IPR051532">
    <property type="entry name" value="Ester_Hydrolysis_Enzymes"/>
</dbReference>
<accession>A0ABT4U2U8</accession>
<reference evidence="4 5" key="1">
    <citation type="submission" date="2023-01" db="EMBL/GenBank/DDBJ databases">
        <title>Draft genome sequence of Nocardiopsis sp. RSe5-2 isolated from halophytes.</title>
        <authorList>
            <person name="Duangmal K."/>
            <person name="Chantavorakit T."/>
        </authorList>
    </citation>
    <scope>NUCLEOTIDE SEQUENCE [LARGE SCALE GENOMIC DNA]</scope>
    <source>
        <strain evidence="4 5">RSe5-2</strain>
    </source>
</reference>
<proteinExistence type="predicted"/>
<protein>
    <submittedName>
        <fullName evidence="4">SGNH/GDSL hydrolase family protein</fullName>
    </submittedName>
</protein>
<dbReference type="EMBL" id="JAQFWQ010000026">
    <property type="protein sequence ID" value="MDA2811268.1"/>
    <property type="molecule type" value="Genomic_DNA"/>
</dbReference>
<sequence length="376" mass="37956">MLRAARARRIATATAFGGGGLTLLGAGTMALLYLQARLAHRAIGFTSWTPPEVEGVYGGGTGPPIDFAVLGDSTAAGFALTDGPLTPGALLAAGISEAAERPVRLRSTAKVGATSADLVRQAERLDGRAPDLAVVFIGANDVIHRVRPADAVHHLQSVVRALRAQGTEVVVATCPDLGSVRPIGQPLRAVARRASRQLAAAQTIAVVEEGGRTVSLTDLLADDFDARPEEMFGPDRFHPSARGYAHAATAVLPSACAALGLLPELEAPLDRRGGEGVLPVDRAAVEAAEEPGMEVSGVRVAGRERGPRGRWAALLRRGGRARPGTEAQEGMEAGAGAGAPASGGAGAAGEPGGPEGTGGKGTGGTGGAESTAPSRT</sequence>
<dbReference type="Pfam" id="PF13472">
    <property type="entry name" value="Lipase_GDSL_2"/>
    <property type="match status" value="1"/>
</dbReference>
<evidence type="ECO:0000313" key="5">
    <source>
        <dbReference type="Proteomes" id="UP001527866"/>
    </source>
</evidence>
<dbReference type="PANTHER" id="PTHR30383">
    <property type="entry name" value="THIOESTERASE 1/PROTEASE 1/LYSOPHOSPHOLIPASE L1"/>
    <property type="match status" value="1"/>
</dbReference>
<dbReference type="InterPro" id="IPR013830">
    <property type="entry name" value="SGNH_hydro"/>
</dbReference>
<evidence type="ECO:0000313" key="4">
    <source>
        <dbReference type="EMBL" id="MDA2811268.1"/>
    </source>
</evidence>
<keyword evidence="5" id="KW-1185">Reference proteome</keyword>
<dbReference type="GO" id="GO:0016787">
    <property type="term" value="F:hydrolase activity"/>
    <property type="evidence" value="ECO:0007669"/>
    <property type="project" value="UniProtKB-KW"/>
</dbReference>
<comment type="caution">
    <text evidence="4">The sequence shown here is derived from an EMBL/GenBank/DDBJ whole genome shotgun (WGS) entry which is preliminary data.</text>
</comment>
<dbReference type="PANTHER" id="PTHR30383:SF5">
    <property type="entry name" value="SGNH HYDROLASE-TYPE ESTERASE DOMAIN-CONTAINING PROTEIN"/>
    <property type="match status" value="1"/>
</dbReference>
<evidence type="ECO:0000259" key="3">
    <source>
        <dbReference type="Pfam" id="PF13472"/>
    </source>
</evidence>
<dbReference type="RefSeq" id="WP_270685722.1">
    <property type="nucleotide sequence ID" value="NZ_JAQFWQ010000026.1"/>
</dbReference>
<keyword evidence="2" id="KW-0812">Transmembrane</keyword>
<feature type="region of interest" description="Disordered" evidence="1">
    <location>
        <begin position="314"/>
        <end position="376"/>
    </location>
</feature>
<feature type="compositionally biased region" description="Low complexity" evidence="1">
    <location>
        <begin position="314"/>
        <end position="332"/>
    </location>
</feature>
<dbReference type="Proteomes" id="UP001527866">
    <property type="component" value="Unassembled WGS sequence"/>
</dbReference>
<feature type="domain" description="SGNH hydrolase-type esterase" evidence="3">
    <location>
        <begin position="69"/>
        <end position="245"/>
    </location>
</feature>
<evidence type="ECO:0000256" key="2">
    <source>
        <dbReference type="SAM" id="Phobius"/>
    </source>
</evidence>
<feature type="transmembrane region" description="Helical" evidence="2">
    <location>
        <begin position="12"/>
        <end position="34"/>
    </location>
</feature>
<organism evidence="4 5">
    <name type="scientific">Nocardiopsis endophytica</name>
    <dbReference type="NCBI Taxonomy" id="3018445"/>
    <lineage>
        <taxon>Bacteria</taxon>
        <taxon>Bacillati</taxon>
        <taxon>Actinomycetota</taxon>
        <taxon>Actinomycetes</taxon>
        <taxon>Streptosporangiales</taxon>
        <taxon>Nocardiopsidaceae</taxon>
        <taxon>Nocardiopsis</taxon>
    </lineage>
</organism>
<dbReference type="Gene3D" id="3.40.50.1110">
    <property type="entry name" value="SGNH hydrolase"/>
    <property type="match status" value="1"/>
</dbReference>
<keyword evidence="2" id="KW-1133">Transmembrane helix</keyword>
<evidence type="ECO:0000256" key="1">
    <source>
        <dbReference type="SAM" id="MobiDB-lite"/>
    </source>
</evidence>
<dbReference type="CDD" id="cd01836">
    <property type="entry name" value="FeeA_FeeB_like"/>
    <property type="match status" value="1"/>
</dbReference>
<feature type="compositionally biased region" description="Gly residues" evidence="1">
    <location>
        <begin position="333"/>
        <end position="367"/>
    </location>
</feature>